<comment type="caution">
    <text evidence="1">The sequence shown here is derived from an EMBL/GenBank/DDBJ whole genome shotgun (WGS) entry which is preliminary data.</text>
</comment>
<dbReference type="Proteomes" id="UP001346149">
    <property type="component" value="Unassembled WGS sequence"/>
</dbReference>
<dbReference type="EMBL" id="JAXQNO010000017">
    <property type="protein sequence ID" value="KAK4778546.1"/>
    <property type="molecule type" value="Genomic_DNA"/>
</dbReference>
<evidence type="ECO:0000313" key="1">
    <source>
        <dbReference type="EMBL" id="KAK4778546.1"/>
    </source>
</evidence>
<sequence>MSVTSRGISFDDKVIFSSKNLCKTLFTCSAQNGSRVGEQQKAKEDSRWSWRQQQLAESPPCSTVHLVFSPMVIDRRLSPSLICSPVSFTFLKLLISFQFPLICKSKTE</sequence>
<dbReference type="AlphaFoldDB" id="A0AAN7QVL9"/>
<gene>
    <name evidence="1" type="ORF">SAY86_006074</name>
</gene>
<proteinExistence type="predicted"/>
<reference evidence="1 2" key="1">
    <citation type="journal article" date="2023" name="Hortic Res">
        <title>Pangenome of water caltrop reveals structural variations and asymmetric subgenome divergence after allopolyploidization.</title>
        <authorList>
            <person name="Zhang X."/>
            <person name="Chen Y."/>
            <person name="Wang L."/>
            <person name="Yuan Y."/>
            <person name="Fang M."/>
            <person name="Shi L."/>
            <person name="Lu R."/>
            <person name="Comes H.P."/>
            <person name="Ma Y."/>
            <person name="Chen Y."/>
            <person name="Huang G."/>
            <person name="Zhou Y."/>
            <person name="Zheng Z."/>
            <person name="Qiu Y."/>
        </authorList>
    </citation>
    <scope>NUCLEOTIDE SEQUENCE [LARGE SCALE GENOMIC DNA]</scope>
    <source>
        <strain evidence="1">F231</strain>
    </source>
</reference>
<keyword evidence="2" id="KW-1185">Reference proteome</keyword>
<protein>
    <submittedName>
        <fullName evidence="1">Uncharacterized protein</fullName>
    </submittedName>
</protein>
<accession>A0AAN7QVL9</accession>
<evidence type="ECO:0000313" key="2">
    <source>
        <dbReference type="Proteomes" id="UP001346149"/>
    </source>
</evidence>
<organism evidence="1 2">
    <name type="scientific">Trapa natans</name>
    <name type="common">Water chestnut</name>
    <dbReference type="NCBI Taxonomy" id="22666"/>
    <lineage>
        <taxon>Eukaryota</taxon>
        <taxon>Viridiplantae</taxon>
        <taxon>Streptophyta</taxon>
        <taxon>Embryophyta</taxon>
        <taxon>Tracheophyta</taxon>
        <taxon>Spermatophyta</taxon>
        <taxon>Magnoliopsida</taxon>
        <taxon>eudicotyledons</taxon>
        <taxon>Gunneridae</taxon>
        <taxon>Pentapetalae</taxon>
        <taxon>rosids</taxon>
        <taxon>malvids</taxon>
        <taxon>Myrtales</taxon>
        <taxon>Lythraceae</taxon>
        <taxon>Trapa</taxon>
    </lineage>
</organism>
<name>A0AAN7QVL9_TRANT</name>